<dbReference type="OrthoDB" id="9808891at2"/>
<gene>
    <name evidence="12" type="ORF">DBZ36_05095</name>
</gene>
<dbReference type="InterPro" id="IPR046357">
    <property type="entry name" value="PPIase_dom_sf"/>
</dbReference>
<organism evidence="12 13">
    <name type="scientific">Alginatibacterium sediminis</name>
    <dbReference type="NCBI Taxonomy" id="2164068"/>
    <lineage>
        <taxon>Bacteria</taxon>
        <taxon>Pseudomonadati</taxon>
        <taxon>Pseudomonadota</taxon>
        <taxon>Gammaproteobacteria</taxon>
        <taxon>Alteromonadales</taxon>
        <taxon>Alteromonadaceae</taxon>
        <taxon>Alginatibacterium</taxon>
    </lineage>
</organism>
<dbReference type="EMBL" id="RAQO01000004">
    <property type="protein sequence ID" value="RKF19838.1"/>
    <property type="molecule type" value="Genomic_DNA"/>
</dbReference>
<evidence type="ECO:0000256" key="6">
    <source>
        <dbReference type="ARBA" id="ARBA00023186"/>
    </source>
</evidence>
<dbReference type="GO" id="GO:0003755">
    <property type="term" value="F:peptidyl-prolyl cis-trans isomerase activity"/>
    <property type="evidence" value="ECO:0007669"/>
    <property type="project" value="UniProtKB-UniRule"/>
</dbReference>
<evidence type="ECO:0000256" key="9">
    <source>
        <dbReference type="PROSITE-ProRule" id="PRU00277"/>
    </source>
</evidence>
<sequence>MQVQDKTVVSFRFKLFNQAGELVDESGEQPLLYLVGQHGMLPGLAKSFLEKSKGDSYSLDLSAEEGFGERKADSAQRVSRNKIFPKTKLSPGQDVVWDSPEGQIQVTVIKSGLKMVDIDTNHPLAGEPVRFDVEITDVRVASDDEVAHGHAHGAGGHEHH</sequence>
<protein>
    <recommendedName>
        <fullName evidence="10">Peptidyl-prolyl cis-trans isomerase</fullName>
        <ecNumber evidence="10">5.2.1.8</ecNumber>
    </recommendedName>
</protein>
<dbReference type="AlphaFoldDB" id="A0A420EGN2"/>
<evidence type="ECO:0000256" key="1">
    <source>
        <dbReference type="ARBA" id="ARBA00000971"/>
    </source>
</evidence>
<dbReference type="GO" id="GO:0005737">
    <property type="term" value="C:cytoplasm"/>
    <property type="evidence" value="ECO:0007669"/>
    <property type="project" value="UniProtKB-SubCell"/>
</dbReference>
<evidence type="ECO:0000259" key="11">
    <source>
        <dbReference type="PROSITE" id="PS50059"/>
    </source>
</evidence>
<keyword evidence="5 9" id="KW-0697">Rotamase</keyword>
<dbReference type="RefSeq" id="WP_120353843.1">
    <property type="nucleotide sequence ID" value="NZ_RAQO01000004.1"/>
</dbReference>
<evidence type="ECO:0000313" key="13">
    <source>
        <dbReference type="Proteomes" id="UP000286482"/>
    </source>
</evidence>
<dbReference type="InterPro" id="IPR001179">
    <property type="entry name" value="PPIase_FKBP_dom"/>
</dbReference>
<feature type="domain" description="PPIase FKBP-type" evidence="11">
    <location>
        <begin position="4"/>
        <end position="89"/>
    </location>
</feature>
<evidence type="ECO:0000256" key="7">
    <source>
        <dbReference type="ARBA" id="ARBA00023235"/>
    </source>
</evidence>
<comment type="catalytic activity">
    <reaction evidence="1 9 10">
        <text>[protein]-peptidylproline (omega=180) = [protein]-peptidylproline (omega=0)</text>
        <dbReference type="Rhea" id="RHEA:16237"/>
        <dbReference type="Rhea" id="RHEA-COMP:10747"/>
        <dbReference type="Rhea" id="RHEA-COMP:10748"/>
        <dbReference type="ChEBI" id="CHEBI:83833"/>
        <dbReference type="ChEBI" id="CHEBI:83834"/>
        <dbReference type="EC" id="5.2.1.8"/>
    </reaction>
</comment>
<name>A0A420EGN2_9ALTE</name>
<dbReference type="Proteomes" id="UP000286482">
    <property type="component" value="Unassembled WGS sequence"/>
</dbReference>
<keyword evidence="13" id="KW-1185">Reference proteome</keyword>
<keyword evidence="6" id="KW-0143">Chaperone</keyword>
<dbReference type="Pfam" id="PF00254">
    <property type="entry name" value="FKBP_C"/>
    <property type="match status" value="1"/>
</dbReference>
<dbReference type="EC" id="5.2.1.8" evidence="10"/>
<evidence type="ECO:0000256" key="5">
    <source>
        <dbReference type="ARBA" id="ARBA00023110"/>
    </source>
</evidence>
<evidence type="ECO:0000313" key="12">
    <source>
        <dbReference type="EMBL" id="RKF19838.1"/>
    </source>
</evidence>
<comment type="caution">
    <text evidence="12">The sequence shown here is derived from an EMBL/GenBank/DDBJ whole genome shotgun (WGS) entry which is preliminary data.</text>
</comment>
<dbReference type="Gene3D" id="3.10.50.40">
    <property type="match status" value="1"/>
</dbReference>
<evidence type="ECO:0000256" key="8">
    <source>
        <dbReference type="ARBA" id="ARBA00037071"/>
    </source>
</evidence>
<comment type="subcellular location">
    <subcellularLocation>
        <location evidence="2">Cytoplasm</location>
    </subcellularLocation>
</comment>
<keyword evidence="4" id="KW-0963">Cytoplasm</keyword>
<dbReference type="PANTHER" id="PTHR47861:SF3">
    <property type="entry name" value="FKBP-TYPE PEPTIDYL-PROLYL CIS-TRANS ISOMERASE SLYD"/>
    <property type="match status" value="1"/>
</dbReference>
<keyword evidence="7 9" id="KW-0413">Isomerase</keyword>
<dbReference type="SUPFAM" id="SSF54534">
    <property type="entry name" value="FKBP-like"/>
    <property type="match status" value="1"/>
</dbReference>
<evidence type="ECO:0000256" key="3">
    <source>
        <dbReference type="ARBA" id="ARBA00006577"/>
    </source>
</evidence>
<reference evidence="12 13" key="1">
    <citation type="submission" date="2018-09" db="EMBL/GenBank/DDBJ databases">
        <authorList>
            <person name="Wang Z."/>
        </authorList>
    </citation>
    <scope>NUCLEOTIDE SEQUENCE [LARGE SCALE GENOMIC DNA]</scope>
    <source>
        <strain evidence="12 13">ALS 81</strain>
    </source>
</reference>
<evidence type="ECO:0000256" key="4">
    <source>
        <dbReference type="ARBA" id="ARBA00022490"/>
    </source>
</evidence>
<comment type="similarity">
    <text evidence="3 10">Belongs to the FKBP-type PPIase family.</text>
</comment>
<accession>A0A420EGN2</accession>
<dbReference type="PANTHER" id="PTHR47861">
    <property type="entry name" value="FKBP-TYPE PEPTIDYL-PROLYL CIS-TRANS ISOMERASE SLYD"/>
    <property type="match status" value="1"/>
</dbReference>
<dbReference type="GO" id="GO:0042026">
    <property type="term" value="P:protein refolding"/>
    <property type="evidence" value="ECO:0007669"/>
    <property type="project" value="UniProtKB-ARBA"/>
</dbReference>
<evidence type="ECO:0000256" key="10">
    <source>
        <dbReference type="RuleBase" id="RU003915"/>
    </source>
</evidence>
<proteinExistence type="inferred from homology"/>
<comment type="function">
    <text evidence="8">Also involved in hydrogenase metallocenter assembly, probably by participating in the nickel insertion step. This function in hydrogenase biosynthesis requires chaperone activity and the presence of the metal-binding domain, but not PPIase activity.</text>
</comment>
<evidence type="ECO:0000256" key="2">
    <source>
        <dbReference type="ARBA" id="ARBA00004496"/>
    </source>
</evidence>
<dbReference type="PROSITE" id="PS50059">
    <property type="entry name" value="FKBP_PPIASE"/>
    <property type="match status" value="1"/>
</dbReference>